<dbReference type="PROSITE" id="PS51670">
    <property type="entry name" value="SHKT"/>
    <property type="match status" value="1"/>
</dbReference>
<feature type="chain" id="PRO_5006594807" description="ShKT domain-containing protein" evidence="2">
    <location>
        <begin position="26"/>
        <end position="490"/>
    </location>
</feature>
<evidence type="ECO:0000313" key="5">
    <source>
        <dbReference type="Proteomes" id="UP000061569"/>
    </source>
</evidence>
<feature type="domain" description="ShKT" evidence="3">
    <location>
        <begin position="452"/>
        <end position="490"/>
    </location>
</feature>
<sequence length="490" mass="49413">MRRFASHPFLHTALLAALAIPAAQAAPTALGGLGGGACTAAGVNDSGAAAGQCRNAAGDFLPTYWAAGSVVALPLRGLQLDGVCEALGIARDGQIAGNCELGDAGERRPVVWRTPSLPAAAPQLLNGRIGDDRAMATAINPAGAVVGVSTSPGGRDVPVIWKSDRTAATALPVPGTLPPLLSPVTQCRVMALDPAPAPVAVGSCDLRQGGTVAVRWTPNALGGYGVAMLPGIASGGGCIAVAVAASGHIAGTCEDAAGDMAAVRWLPTLAAPALLRGLPREAAQGQQVFAADINAAGLVAGNYIASDGRARSFVWAPADAPAHEDGLDLGLLGGSQAYARQIADDGRILGMTETAQGAQIAFSWTPEDDMRDLGTLGGHTNLPAAMSPNGAWIVGVSTTVSGYRQAYRIGPAEAGASRRGETAHTANTARAHAEAAEGGYPGLQLPNPMPACHDKHSRCGAWVANGFCVSTFYSRAQKAAYCASSCNLPC</sequence>
<dbReference type="KEGG" id="lez:GLE_0487"/>
<organism evidence="4 5">
    <name type="scientific">Lysobacter enzymogenes</name>
    <dbReference type="NCBI Taxonomy" id="69"/>
    <lineage>
        <taxon>Bacteria</taxon>
        <taxon>Pseudomonadati</taxon>
        <taxon>Pseudomonadota</taxon>
        <taxon>Gammaproteobacteria</taxon>
        <taxon>Lysobacterales</taxon>
        <taxon>Lysobacteraceae</taxon>
        <taxon>Lysobacter</taxon>
    </lineage>
</organism>
<dbReference type="PATRIC" id="fig|69.6.peg.483"/>
<proteinExistence type="predicted"/>
<dbReference type="Proteomes" id="UP000061569">
    <property type="component" value="Chromosome"/>
</dbReference>
<evidence type="ECO:0000313" key="4">
    <source>
        <dbReference type="EMBL" id="ALN55845.1"/>
    </source>
</evidence>
<protein>
    <recommendedName>
        <fullName evidence="3">ShKT domain-containing protein</fullName>
    </recommendedName>
</protein>
<feature type="region of interest" description="Disordered" evidence="1">
    <location>
        <begin position="414"/>
        <end position="433"/>
    </location>
</feature>
<dbReference type="EMBL" id="CP013140">
    <property type="protein sequence ID" value="ALN55845.1"/>
    <property type="molecule type" value="Genomic_DNA"/>
</dbReference>
<dbReference type="PANTHER" id="PTHR21724:SF109">
    <property type="entry name" value="SHKT DOMAIN-CONTAINING PROTEIN"/>
    <property type="match status" value="1"/>
</dbReference>
<evidence type="ECO:0000256" key="1">
    <source>
        <dbReference type="SAM" id="MobiDB-lite"/>
    </source>
</evidence>
<dbReference type="SMART" id="SM00254">
    <property type="entry name" value="ShKT"/>
    <property type="match status" value="1"/>
</dbReference>
<name>A0A0S2DBB6_LYSEN</name>
<dbReference type="PANTHER" id="PTHR21724">
    <property type="entry name" value="SHKT DOMAIN-CONTAINING PROTEIN"/>
    <property type="match status" value="1"/>
</dbReference>
<dbReference type="AlphaFoldDB" id="A0A0S2DBB6"/>
<dbReference type="OrthoDB" id="6014132at2"/>
<dbReference type="Pfam" id="PF01549">
    <property type="entry name" value="ShK"/>
    <property type="match status" value="1"/>
</dbReference>
<accession>A0A0S2DBB6</accession>
<feature type="signal peptide" evidence="2">
    <location>
        <begin position="1"/>
        <end position="25"/>
    </location>
</feature>
<reference evidence="4 5" key="1">
    <citation type="submission" date="2015-11" db="EMBL/GenBank/DDBJ databases">
        <title>Genome sequences of Lysobacter enzymogenes strain C3 and Lysobacter antibioticus ATCC 29479.</title>
        <authorList>
            <person name="Kobayashi D.Y."/>
        </authorList>
    </citation>
    <scope>NUCLEOTIDE SEQUENCE [LARGE SCALE GENOMIC DNA]</scope>
    <source>
        <strain evidence="4 5">C3</strain>
    </source>
</reference>
<keyword evidence="2" id="KW-0732">Signal</keyword>
<gene>
    <name evidence="4" type="ORF">GLE_0487</name>
</gene>
<evidence type="ECO:0000259" key="3">
    <source>
        <dbReference type="PROSITE" id="PS51670"/>
    </source>
</evidence>
<dbReference type="NCBIfam" id="TIGR02913">
    <property type="entry name" value="HAF_rpt"/>
    <property type="match status" value="1"/>
</dbReference>
<dbReference type="InterPro" id="IPR014262">
    <property type="entry name" value="HAF_rpt"/>
</dbReference>
<evidence type="ECO:0000256" key="2">
    <source>
        <dbReference type="SAM" id="SignalP"/>
    </source>
</evidence>
<dbReference type="InterPro" id="IPR003582">
    <property type="entry name" value="ShKT_dom"/>
</dbReference>